<reference evidence="2 3" key="1">
    <citation type="journal article" date="2013" name="Int. J. Syst. Evol. Microbiol.">
        <title>Marinoscillum luteum sp. nov., isolated from marine sediment.</title>
        <authorList>
            <person name="Cha I.T."/>
            <person name="Park S.J."/>
            <person name="Kim S.J."/>
            <person name="Kim J.G."/>
            <person name="Jung M.Y."/>
            <person name="Shin K.S."/>
            <person name="Kwon K.K."/>
            <person name="Yang S.H."/>
            <person name="Seo Y.S."/>
            <person name="Rhee S.K."/>
        </authorList>
    </citation>
    <scope>NUCLEOTIDE SEQUENCE [LARGE SCALE GENOMIC DNA]</scope>
    <source>
        <strain evidence="2 3">KCTC 23939</strain>
    </source>
</reference>
<keyword evidence="3" id="KW-1185">Reference proteome</keyword>
<dbReference type="RefSeq" id="WP_395419285.1">
    <property type="nucleotide sequence ID" value="NZ_JBIPKE010000020.1"/>
</dbReference>
<comment type="caution">
    <text evidence="2">The sequence shown here is derived from an EMBL/GenBank/DDBJ whole genome shotgun (WGS) entry which is preliminary data.</text>
</comment>
<protein>
    <recommendedName>
        <fullName evidence="4">DUF4625 domain-containing protein</fullName>
    </recommendedName>
</protein>
<feature type="chain" id="PRO_5045144841" description="DUF4625 domain-containing protein" evidence="1">
    <location>
        <begin position="25"/>
        <end position="405"/>
    </location>
</feature>
<dbReference type="Proteomes" id="UP001610063">
    <property type="component" value="Unassembled WGS sequence"/>
</dbReference>
<keyword evidence="1" id="KW-0732">Signal</keyword>
<evidence type="ECO:0000313" key="3">
    <source>
        <dbReference type="Proteomes" id="UP001610063"/>
    </source>
</evidence>
<proteinExistence type="predicted"/>
<dbReference type="PROSITE" id="PS51257">
    <property type="entry name" value="PROKAR_LIPOPROTEIN"/>
    <property type="match status" value="1"/>
</dbReference>
<gene>
    <name evidence="2" type="ORF">ACHKAR_20515</name>
</gene>
<dbReference type="EMBL" id="JBIPKE010000020">
    <property type="protein sequence ID" value="MFH6985850.1"/>
    <property type="molecule type" value="Genomic_DNA"/>
</dbReference>
<organism evidence="2 3">
    <name type="scientific">Marinoscillum luteum</name>
    <dbReference type="NCBI Taxonomy" id="861051"/>
    <lineage>
        <taxon>Bacteria</taxon>
        <taxon>Pseudomonadati</taxon>
        <taxon>Bacteroidota</taxon>
        <taxon>Cytophagia</taxon>
        <taxon>Cytophagales</taxon>
        <taxon>Reichenbachiellaceae</taxon>
        <taxon>Marinoscillum</taxon>
    </lineage>
</organism>
<sequence length="405" mass="45241">MKNIQYIIAWVLALCVLAACESEAIDEIGNPEFYVQVPTTAPETAFPNKVISFPIEVYADAGLEKVELKVDFQTLDGSEITSFDDPKHYQYQFSYMPTNAELGSTQEFVVVAHDKRGFTYDVSYSVQVVLEPVNMEFTLPEVLPDTLEVGDTLDFEVQIKSEDELDKIETLLYDNAIEGLTVSSFENPFAHTYHFQYVLVSEDGGKDVTFTFRATDDELKSDEVSYTLFVIGERVPLAIDTHLDVVLGMQGNSEVGPFIDLSENVVYTVPEAKANSANVDMGTFRSGSSGINLFAPTYSNAAQFIYNSTNWGDDWLGNWTVRNSLEIRRVSAEFMTSEDFYAIENDKLILEAFEASEPSAENITKTEEGEILAIKTTNEEYVLILVKTLVASSSGSITFDYKVQQ</sequence>
<accession>A0ABW7NFJ3</accession>
<evidence type="ECO:0008006" key="4">
    <source>
        <dbReference type="Google" id="ProtNLM"/>
    </source>
</evidence>
<feature type="signal peptide" evidence="1">
    <location>
        <begin position="1"/>
        <end position="24"/>
    </location>
</feature>
<evidence type="ECO:0000313" key="2">
    <source>
        <dbReference type="EMBL" id="MFH6985850.1"/>
    </source>
</evidence>
<evidence type="ECO:0000256" key="1">
    <source>
        <dbReference type="SAM" id="SignalP"/>
    </source>
</evidence>
<name>A0ABW7NFJ3_9BACT</name>